<feature type="region of interest" description="Disordered" evidence="1">
    <location>
        <begin position="35"/>
        <end position="54"/>
    </location>
</feature>
<name>F9XBH2_ZYMTI</name>
<protein>
    <submittedName>
        <fullName evidence="2">Uncharacterized protein</fullName>
    </submittedName>
</protein>
<dbReference type="EMBL" id="CM001200">
    <property type="protein sequence ID" value="EGP87504.1"/>
    <property type="molecule type" value="Genomic_DNA"/>
</dbReference>
<dbReference type="AlphaFoldDB" id="F9XBH2"/>
<dbReference type="KEGG" id="ztr:MYCGRDRAFT_104609"/>
<keyword evidence="3" id="KW-1185">Reference proteome</keyword>
<evidence type="ECO:0000313" key="2">
    <source>
        <dbReference type="EMBL" id="EGP87504.1"/>
    </source>
</evidence>
<sequence length="76" mass="8151">MLTIVVARPLGGFAGSFEIEIETALKRGSRTEWRSREGEKLDATWTGRGMGGQPASASMVPAIISLNINFVRPSCA</sequence>
<dbReference type="InParanoid" id="F9XBH2"/>
<reference evidence="2 3" key="1">
    <citation type="journal article" date="2011" name="PLoS Genet.">
        <title>Finished genome of the fungal wheat pathogen Mycosphaerella graminicola reveals dispensome structure, chromosome plasticity, and stealth pathogenesis.</title>
        <authorList>
            <person name="Goodwin S.B."/>
            <person name="Ben M'barek S."/>
            <person name="Dhillon B."/>
            <person name="Wittenberg A.H.J."/>
            <person name="Crane C.F."/>
            <person name="Hane J.K."/>
            <person name="Foster A.J."/>
            <person name="Van der Lee T.A.J."/>
            <person name="Grimwood J."/>
            <person name="Aerts A."/>
            <person name="Antoniw J."/>
            <person name="Bailey A."/>
            <person name="Bluhm B."/>
            <person name="Bowler J."/>
            <person name="Bristow J."/>
            <person name="van der Burgt A."/>
            <person name="Canto-Canche B."/>
            <person name="Churchill A.C.L."/>
            <person name="Conde-Ferraez L."/>
            <person name="Cools H.J."/>
            <person name="Coutinho P.M."/>
            <person name="Csukai M."/>
            <person name="Dehal P."/>
            <person name="De Wit P."/>
            <person name="Donzelli B."/>
            <person name="van de Geest H.C."/>
            <person name="van Ham R.C.H.J."/>
            <person name="Hammond-Kosack K.E."/>
            <person name="Henrissat B."/>
            <person name="Kilian A."/>
            <person name="Kobayashi A.K."/>
            <person name="Koopmann E."/>
            <person name="Kourmpetis Y."/>
            <person name="Kuzniar A."/>
            <person name="Lindquist E."/>
            <person name="Lombard V."/>
            <person name="Maliepaard C."/>
            <person name="Martins N."/>
            <person name="Mehrabi R."/>
            <person name="Nap J.P.H."/>
            <person name="Ponomarenko A."/>
            <person name="Rudd J.J."/>
            <person name="Salamov A."/>
            <person name="Schmutz J."/>
            <person name="Schouten H.J."/>
            <person name="Shapiro H."/>
            <person name="Stergiopoulos I."/>
            <person name="Torriani S.F.F."/>
            <person name="Tu H."/>
            <person name="de Vries R.P."/>
            <person name="Waalwijk C."/>
            <person name="Ware S.B."/>
            <person name="Wiebenga A."/>
            <person name="Zwiers L.-H."/>
            <person name="Oliver R.P."/>
            <person name="Grigoriev I.V."/>
            <person name="Kema G.H.J."/>
        </authorList>
    </citation>
    <scope>NUCLEOTIDE SEQUENCE [LARGE SCALE GENOMIC DNA]</scope>
    <source>
        <strain evidence="3">CBS 115943 / IPO323</strain>
    </source>
</reference>
<evidence type="ECO:0000313" key="3">
    <source>
        <dbReference type="Proteomes" id="UP000008062"/>
    </source>
</evidence>
<proteinExistence type="predicted"/>
<dbReference type="GeneID" id="13394056"/>
<dbReference type="RefSeq" id="XP_003852528.1">
    <property type="nucleotide sequence ID" value="XM_003852480.1"/>
</dbReference>
<organism evidence="2 3">
    <name type="scientific">Zymoseptoria tritici (strain CBS 115943 / IPO323)</name>
    <name type="common">Speckled leaf blotch fungus</name>
    <name type="synonym">Septoria tritici</name>
    <dbReference type="NCBI Taxonomy" id="336722"/>
    <lineage>
        <taxon>Eukaryota</taxon>
        <taxon>Fungi</taxon>
        <taxon>Dikarya</taxon>
        <taxon>Ascomycota</taxon>
        <taxon>Pezizomycotina</taxon>
        <taxon>Dothideomycetes</taxon>
        <taxon>Dothideomycetidae</taxon>
        <taxon>Mycosphaerellales</taxon>
        <taxon>Mycosphaerellaceae</taxon>
        <taxon>Zymoseptoria</taxon>
    </lineage>
</organism>
<evidence type="ECO:0000256" key="1">
    <source>
        <dbReference type="SAM" id="MobiDB-lite"/>
    </source>
</evidence>
<gene>
    <name evidence="2" type="ORF">MYCGRDRAFT_104609</name>
</gene>
<dbReference type="HOGENOM" id="CLU_2656364_0_0_1"/>
<dbReference type="Proteomes" id="UP000008062">
    <property type="component" value="Chromosome 5"/>
</dbReference>
<accession>F9XBH2</accession>